<evidence type="ECO:0000313" key="4">
    <source>
        <dbReference type="Proteomes" id="UP001205603"/>
    </source>
</evidence>
<dbReference type="InterPro" id="IPR048503">
    <property type="entry name" value="NamZ_C"/>
</dbReference>
<dbReference type="EMBL" id="JANDHW010000015">
    <property type="protein sequence ID" value="MCP9612854.1"/>
    <property type="molecule type" value="Genomic_DNA"/>
</dbReference>
<organism evidence="3 4">
    <name type="scientific">Coprobacter tertius</name>
    <dbReference type="NCBI Taxonomy" id="2944915"/>
    <lineage>
        <taxon>Bacteria</taxon>
        <taxon>Pseudomonadati</taxon>
        <taxon>Bacteroidota</taxon>
        <taxon>Bacteroidia</taxon>
        <taxon>Bacteroidales</taxon>
        <taxon>Barnesiellaceae</taxon>
        <taxon>Coprobacter</taxon>
    </lineage>
</organism>
<comment type="caution">
    <text evidence="3">The sequence shown here is derived from an EMBL/GenBank/DDBJ whole genome shotgun (WGS) entry which is preliminary data.</text>
</comment>
<proteinExistence type="predicted"/>
<evidence type="ECO:0000259" key="1">
    <source>
        <dbReference type="Pfam" id="PF07075"/>
    </source>
</evidence>
<sequence length="388" mass="43757">MRLLYSFVIILAFSFVSVTVSAGVRVGADRMELLLPLLKDKKVGLVVNHTSLLSGRGVHLLDTLIAEGVMIKKIFAPEHGFRGYADAGETVDNSFDERTGLPVISLYGKNKKPTNDQFNGLDVIVFDIQDVGARFYTYISTLLYVMQTCAETGKPIIVLDRPNPNDYVDGPIMEDSLKSFVGALPLPVLYGLTIGELSHMIVGEKWYGKNELSLTVIPVSGWSHGQPYALPVKPSPNLPDMRAVRFYPSLCFFEATRVSVGRGTKYPFQIIGAPNKKYGNFTFTPRSLPGYDKNPLQKGVLCYGIDLRDSIMPEGLTLTYLLRFYRLSGEKEKFFSSPSFFDKLMGNRRVRQDILSGKSENEIKDRWASELQEYKKMRKKYLMYPDYK</sequence>
<dbReference type="Pfam" id="PF20732">
    <property type="entry name" value="NamZ_C"/>
    <property type="match status" value="1"/>
</dbReference>
<reference evidence="3 4" key="1">
    <citation type="submission" date="2022-07" db="EMBL/GenBank/DDBJ databases">
        <title>Fecal culturing of patients with breast cancer.</title>
        <authorList>
            <person name="Teng N.M.Y."/>
            <person name="Kiu R."/>
            <person name="Evans R."/>
            <person name="Baker D.J."/>
            <person name="Zenner C."/>
            <person name="Robinson S.D."/>
            <person name="Hall L.J."/>
        </authorList>
    </citation>
    <scope>NUCLEOTIDE SEQUENCE [LARGE SCALE GENOMIC DNA]</scope>
    <source>
        <strain evidence="3 4">LH1063</strain>
    </source>
</reference>
<dbReference type="Pfam" id="PF07075">
    <property type="entry name" value="NamZ_N"/>
    <property type="match status" value="1"/>
</dbReference>
<feature type="domain" description="Peptidoglycan beta-N-acetylmuramidase NamZ N-terminal" evidence="1">
    <location>
        <begin position="43"/>
        <end position="241"/>
    </location>
</feature>
<dbReference type="PIRSF" id="PIRSF016719">
    <property type="entry name" value="UCP016719"/>
    <property type="match status" value="1"/>
</dbReference>
<evidence type="ECO:0000313" key="3">
    <source>
        <dbReference type="EMBL" id="MCP9612854.1"/>
    </source>
</evidence>
<dbReference type="RefSeq" id="WP_255028221.1">
    <property type="nucleotide sequence ID" value="NZ_JANDHW010000015.1"/>
</dbReference>
<dbReference type="Proteomes" id="UP001205603">
    <property type="component" value="Unassembled WGS sequence"/>
</dbReference>
<dbReference type="PANTHER" id="PTHR42915">
    <property type="entry name" value="HYPOTHETICAL 460 KDA PROTEIN IN FEUA-SIGW INTERGENIC REGION [PRECURSOR]"/>
    <property type="match status" value="1"/>
</dbReference>
<name>A0ABT1MKF5_9BACT</name>
<dbReference type="InterPro" id="IPR008302">
    <property type="entry name" value="NamZ"/>
</dbReference>
<dbReference type="InterPro" id="IPR048502">
    <property type="entry name" value="NamZ_N"/>
</dbReference>
<evidence type="ECO:0000259" key="2">
    <source>
        <dbReference type="Pfam" id="PF20732"/>
    </source>
</evidence>
<feature type="domain" description="Peptidoglycan beta-N-acetylmuramidase NamZ C-terminal" evidence="2">
    <location>
        <begin position="246"/>
        <end position="384"/>
    </location>
</feature>
<accession>A0ABT1MKF5</accession>
<dbReference type="Gene3D" id="3.90.1150.140">
    <property type="match status" value="1"/>
</dbReference>
<dbReference type="PANTHER" id="PTHR42915:SF1">
    <property type="entry name" value="PEPTIDOGLYCAN BETA-N-ACETYLMURAMIDASE NAMZ"/>
    <property type="match status" value="1"/>
</dbReference>
<protein>
    <submittedName>
        <fullName evidence="3">DUF1343 domain-containing protein</fullName>
    </submittedName>
</protein>
<dbReference type="Gene3D" id="3.40.50.12170">
    <property type="entry name" value="Uncharacterised protein PF07075, DUF1343"/>
    <property type="match status" value="1"/>
</dbReference>
<keyword evidence="4" id="KW-1185">Reference proteome</keyword>
<gene>
    <name evidence="3" type="ORF">NMU02_12210</name>
</gene>